<keyword evidence="3" id="KW-1185">Reference proteome</keyword>
<keyword evidence="1" id="KW-1133">Transmembrane helix</keyword>
<protein>
    <submittedName>
        <fullName evidence="2">Putative membrane protein SpoIIM required for sporulation</fullName>
    </submittedName>
</protein>
<keyword evidence="1" id="KW-0472">Membrane</keyword>
<feature type="transmembrane region" description="Helical" evidence="1">
    <location>
        <begin position="94"/>
        <end position="114"/>
    </location>
</feature>
<name>A0A2P8D0N0_9BACT</name>
<evidence type="ECO:0000313" key="3">
    <source>
        <dbReference type="Proteomes" id="UP000240572"/>
    </source>
</evidence>
<dbReference type="Proteomes" id="UP000240572">
    <property type="component" value="Unassembled WGS sequence"/>
</dbReference>
<accession>A0A2P8D0N0</accession>
<feature type="transmembrane region" description="Helical" evidence="1">
    <location>
        <begin position="281"/>
        <end position="304"/>
    </location>
</feature>
<dbReference type="EMBL" id="PYGD01000007">
    <property type="protein sequence ID" value="PSK90765.1"/>
    <property type="molecule type" value="Genomic_DNA"/>
</dbReference>
<dbReference type="Pfam" id="PF01944">
    <property type="entry name" value="SpoIIM"/>
    <property type="match status" value="1"/>
</dbReference>
<sequence length="323" mass="36913">MREGQFIKRNKARWDSYQQETEDPDEMAKRFTYLVDDLAYAKTNYPFSKIVKYINGLAAGIYLSIYRNKKEKSNRLVSFFKTELPLILHSHRRVLLFAFLFFITFMAIGIFSSWQDPSFVRGVLGDSYVNMTEDNIAKGDPFGVYKDADALLMFLQIAWNNIKVSFLCFTLGISCSVGTLWMLFNNGLMVGVFEQMFFAHDLGSKSILVVFIHGTLELSSIVIAGGAGMIMGNAILFPKTYSRIESLKRAAKDGVKIIIALIPIFIVAAFFEGYVTRYTEMPLPLSISILLLSLSFIVWYFVLYPRAVYQRMNMQEAAFQEKQ</sequence>
<organism evidence="2 3">
    <name type="scientific">Taibaiella chishuiensis</name>
    <dbReference type="NCBI Taxonomy" id="1434707"/>
    <lineage>
        <taxon>Bacteria</taxon>
        <taxon>Pseudomonadati</taxon>
        <taxon>Bacteroidota</taxon>
        <taxon>Chitinophagia</taxon>
        <taxon>Chitinophagales</taxon>
        <taxon>Chitinophagaceae</taxon>
        <taxon>Taibaiella</taxon>
    </lineage>
</organism>
<dbReference type="OrthoDB" id="9800053at2"/>
<evidence type="ECO:0000313" key="2">
    <source>
        <dbReference type="EMBL" id="PSK90765.1"/>
    </source>
</evidence>
<dbReference type="PANTHER" id="PTHR35337:SF1">
    <property type="entry name" value="SLR1478 PROTEIN"/>
    <property type="match status" value="1"/>
</dbReference>
<feature type="transmembrane region" description="Helical" evidence="1">
    <location>
        <begin position="218"/>
        <end position="237"/>
    </location>
</feature>
<reference evidence="2 3" key="1">
    <citation type="submission" date="2018-03" db="EMBL/GenBank/DDBJ databases">
        <title>Genomic Encyclopedia of Type Strains, Phase III (KMG-III): the genomes of soil and plant-associated and newly described type strains.</title>
        <authorList>
            <person name="Whitman W."/>
        </authorList>
    </citation>
    <scope>NUCLEOTIDE SEQUENCE [LARGE SCALE GENOMIC DNA]</scope>
    <source>
        <strain evidence="2 3">CGMCC 1.12700</strain>
    </source>
</reference>
<dbReference type="InterPro" id="IPR002798">
    <property type="entry name" value="SpoIIM-like"/>
</dbReference>
<proteinExistence type="predicted"/>
<keyword evidence="1" id="KW-0812">Transmembrane</keyword>
<dbReference type="PANTHER" id="PTHR35337">
    <property type="entry name" value="SLR1478 PROTEIN"/>
    <property type="match status" value="1"/>
</dbReference>
<comment type="caution">
    <text evidence="2">The sequence shown here is derived from an EMBL/GenBank/DDBJ whole genome shotgun (WGS) entry which is preliminary data.</text>
</comment>
<dbReference type="RefSeq" id="WP_106524035.1">
    <property type="nucleotide sequence ID" value="NZ_PYGD01000007.1"/>
</dbReference>
<feature type="transmembrane region" description="Helical" evidence="1">
    <location>
        <begin position="257"/>
        <end position="275"/>
    </location>
</feature>
<dbReference type="AlphaFoldDB" id="A0A2P8D0N0"/>
<gene>
    <name evidence="2" type="ORF">B0I18_107176</name>
</gene>
<evidence type="ECO:0000256" key="1">
    <source>
        <dbReference type="SAM" id="Phobius"/>
    </source>
</evidence>